<evidence type="ECO:0000313" key="3">
    <source>
        <dbReference type="Proteomes" id="UP000306584"/>
    </source>
</evidence>
<dbReference type="PANTHER" id="PTHR42064:SF1">
    <property type="entry name" value="YALI0F28677P"/>
    <property type="match status" value="1"/>
</dbReference>
<feature type="region of interest" description="Disordered" evidence="1">
    <location>
        <begin position="1274"/>
        <end position="1294"/>
    </location>
</feature>
<name>A0A4S9K3Y2_AURPU</name>
<proteinExistence type="predicted"/>
<evidence type="ECO:0000256" key="1">
    <source>
        <dbReference type="SAM" id="MobiDB-lite"/>
    </source>
</evidence>
<dbReference type="EMBL" id="QZBD01000647">
    <property type="protein sequence ID" value="THY10002.1"/>
    <property type="molecule type" value="Genomic_DNA"/>
</dbReference>
<gene>
    <name evidence="2" type="ORF">D6D01_09447</name>
</gene>
<evidence type="ECO:0000313" key="2">
    <source>
        <dbReference type="EMBL" id="THY10002.1"/>
    </source>
</evidence>
<comment type="caution">
    <text evidence="2">The sequence shown here is derived from an EMBL/GenBank/DDBJ whole genome shotgun (WGS) entry which is preliminary data.</text>
</comment>
<dbReference type="Proteomes" id="UP000306584">
    <property type="component" value="Unassembled WGS sequence"/>
</dbReference>
<sequence>MAQRDNPELVALTELAYLRRLQKYQRRKSEQIEHRLHWLKISCEARSRILHSAKDVQHELTESIQSGNRTRFSLLYHTFRTLQQACDEWDTQSSASEAGNSVSPSGSFLDRVSPDARISLLGFLSRLSFDPIFLLDRLLGLSDSDFAILSRQYSQYPGGQAIFGSPTRRTPDDIEHASVRKFLDFSRSDLLSLLLRLIPEDGDVQDGPLSSAWGIICAGLLSHQKPGSDRFVITVMNAHLGRLEKTAHHCMENWLLETLKDGDFLLYQIEKRPIRTRGQPTSGHPGDDPNAAEEFFSRAISKLLKLLKDNKLTSIVPSSISNIGKSIVARLEQSSQQQQAAPYFLCTRWLFASYLSTLITSPEVSSDLDVLTDHLHLNRATVSFSRITSLRLHGSEYYKNWHIVPVRSWKALPIHGTKQTSPIPPNIVADIERVVDLFRICPPETGLNHSLHKSGGDELRSKSIKRKQATLCASEVFHAIRALYPENGSDVFQDFHCTGGSPLKSSASSVSGLSLFRTMSPSELLSPRSGYCDTVSEVGTSIKLPFLASAPMAAFPNPEYETKGPDTCLHGLREAFVELSNSVGCAPGCGNMDLFSEQWTNLESFVNNGTISWIDSASSHSDWNNATTNVGSHIHPELSLDPVTFDFISTGIHSLLDGHLPTTIPHHAITSPEIGSLHITLVGRFEDARASCYHQGDFAKAHLFFRLARTTTSLSPETIERIMQAVAHDFQRSIDKYRIIVQEAGNHIEKLSEDIDFQRTSIKSVSDTNDRLREKMWYVSDIQRASHYEDLRKIVAALRVMATSSRPKFEKIQPLLRHRSASKSLNHNMQLKAEAATLELLSVPVAKGGTNKLSDIQVDMTLRWMQSHGVESVCRAEERIHRFCSELTRCLDQFVGQSVIENPILWSSELFQDQKPLSGPINGRADTPGSDCCALEQLRLMYRRTAPSIYEARSAHQWCRVDTPSRTAMYPDFVTRSMSPKSVTHDYFGCRSPTLTHKSSGTLWSTFSAGPQSPSSATSFPSRAWSPISTGRPLSRHSCLQQSQTSFLEELKQNLTSLLLSDFHDLFRSGSETDKAMRKTMKLRIPSEIVVPDAMDYGTGATQPSFDFDQAFRMLLSRFELQASPYAKLDALLELQEMLKAHRTDFGLEGDHEPLGPSGNLFSQRRLSLKIDTFATPRTMAGHDSTILSFRELFKNHQLRPKTLFRDLQYIASLVPLNVLDNTPRGRAFWNATIAALDLKEGICQGMIETADQIIHHHTFNRGHSHVTSAAQAKRDAAAFSPSTPQPSDPSIADLSMSDAATLLQLTAKEGIPAAQRELATLYLTHPELLGVCLSPFSKVRDVFKDVEKDREQLSERYDPVAMAVAKHWMELSAKGGDGPAARYLRAKDEFDRIP</sequence>
<dbReference type="PANTHER" id="PTHR42064">
    <property type="entry name" value="YALI0F28677P"/>
    <property type="match status" value="1"/>
</dbReference>
<accession>A0A4S9K3Y2</accession>
<reference evidence="2 3" key="1">
    <citation type="submission" date="2018-10" db="EMBL/GenBank/DDBJ databases">
        <title>Fifty Aureobasidium pullulans genomes reveal a recombining polyextremotolerant generalist.</title>
        <authorList>
            <person name="Gostincar C."/>
            <person name="Turk M."/>
            <person name="Zajc J."/>
            <person name="Gunde-Cimerman N."/>
        </authorList>
    </citation>
    <scope>NUCLEOTIDE SEQUENCE [LARGE SCALE GENOMIC DNA]</scope>
    <source>
        <strain evidence="2 3">EXF-6604</strain>
    </source>
</reference>
<protein>
    <submittedName>
        <fullName evidence="2">Uncharacterized protein</fullName>
    </submittedName>
</protein>
<organism evidence="2 3">
    <name type="scientific">Aureobasidium pullulans</name>
    <name type="common">Black yeast</name>
    <name type="synonym">Pullularia pullulans</name>
    <dbReference type="NCBI Taxonomy" id="5580"/>
    <lineage>
        <taxon>Eukaryota</taxon>
        <taxon>Fungi</taxon>
        <taxon>Dikarya</taxon>
        <taxon>Ascomycota</taxon>
        <taxon>Pezizomycotina</taxon>
        <taxon>Dothideomycetes</taxon>
        <taxon>Dothideomycetidae</taxon>
        <taxon>Dothideales</taxon>
        <taxon>Saccotheciaceae</taxon>
        <taxon>Aureobasidium</taxon>
    </lineage>
</organism>